<dbReference type="EMBL" id="ML986689">
    <property type="protein sequence ID" value="KAF2260082.1"/>
    <property type="molecule type" value="Genomic_DNA"/>
</dbReference>
<evidence type="ECO:0000313" key="2">
    <source>
        <dbReference type="EMBL" id="KAF2260082.1"/>
    </source>
</evidence>
<sequence>MAHSDGTIAHQPNKALSTYTSSQVRRSSNQKEDELLNEKDVIQGRIFWLPPQEELPVKAVRRAHGKGAVDDGIYNHPVVVISRPAEDSSIIHFHLITSFQGKKLHEIYGKSNDFHASRRSWYLPIAPTPPHPDANSKKAKRRFPTLELDRGAALRWDSYVNLRHVYKIDWSFLRQYANPDAQDTVEYKMERESMIRLLAKSKFLTGYQTGPQLMRPMSPHIHEHQLQPSALDNGGATIESPISDVASVMSDQSDLSPLLEYRFLGGLPLEDGSPPDRPPRAPPEVLGPNDGIEGSLHRLLRVLCWPWLLLRRLWVRLWARQVSR</sequence>
<feature type="compositionally biased region" description="Polar residues" evidence="1">
    <location>
        <begin position="14"/>
        <end position="27"/>
    </location>
</feature>
<dbReference type="PANTHER" id="PTHR37048">
    <property type="entry name" value="QUESTIONABLE PROTEIN"/>
    <property type="match status" value="1"/>
</dbReference>
<reference evidence="3" key="1">
    <citation type="journal article" date="2020" name="Stud. Mycol.">
        <title>101 Dothideomycetes genomes: A test case for predicting lifestyles and emergence of pathogens.</title>
        <authorList>
            <person name="Haridas S."/>
            <person name="Albert R."/>
            <person name="Binder M."/>
            <person name="Bloem J."/>
            <person name="LaButti K."/>
            <person name="Salamov A."/>
            <person name="Andreopoulos B."/>
            <person name="Baker S."/>
            <person name="Barry K."/>
            <person name="Bills G."/>
            <person name="Bluhm B."/>
            <person name="Cannon C."/>
            <person name="Castanera R."/>
            <person name="Culley D."/>
            <person name="Daum C."/>
            <person name="Ezra D."/>
            <person name="Gonzalez J."/>
            <person name="Henrissat B."/>
            <person name="Kuo A."/>
            <person name="Liang C."/>
            <person name="Lipzen A."/>
            <person name="Lutzoni F."/>
            <person name="Magnuson J."/>
            <person name="Mondo S."/>
            <person name="Nolan M."/>
            <person name="Ohm R."/>
            <person name="Pangilinan J."/>
            <person name="Park H.-J."/>
            <person name="Ramirez L."/>
            <person name="Alfaro M."/>
            <person name="Sun H."/>
            <person name="Tritt A."/>
            <person name="Yoshinaga Y."/>
            <person name="Zwiers L.-H."/>
            <person name="Turgeon B."/>
            <person name="Goodwin S."/>
            <person name="Spatafora J."/>
            <person name="Crous P."/>
            <person name="Grigoriev I."/>
        </authorList>
    </citation>
    <scope>NUCLEOTIDE SEQUENCE [LARGE SCALE GENOMIC DNA]</scope>
    <source>
        <strain evidence="3">CBS 304.66</strain>
    </source>
</reference>
<keyword evidence="3" id="KW-1185">Reference proteome</keyword>
<comment type="caution">
    <text evidence="2">The sequence shown here is derived from an EMBL/GenBank/DDBJ whole genome shotgun (WGS) entry which is preliminary data.</text>
</comment>
<evidence type="ECO:0000313" key="3">
    <source>
        <dbReference type="Proteomes" id="UP000800093"/>
    </source>
</evidence>
<name>A0A9P4MZ96_9PLEO</name>
<dbReference type="OrthoDB" id="3537171at2759"/>
<gene>
    <name evidence="2" type="ORF">CC78DRAFT_536602</name>
</gene>
<evidence type="ECO:0000256" key="1">
    <source>
        <dbReference type="SAM" id="MobiDB-lite"/>
    </source>
</evidence>
<organism evidence="2 3">
    <name type="scientific">Lojkania enalia</name>
    <dbReference type="NCBI Taxonomy" id="147567"/>
    <lineage>
        <taxon>Eukaryota</taxon>
        <taxon>Fungi</taxon>
        <taxon>Dikarya</taxon>
        <taxon>Ascomycota</taxon>
        <taxon>Pezizomycotina</taxon>
        <taxon>Dothideomycetes</taxon>
        <taxon>Pleosporomycetidae</taxon>
        <taxon>Pleosporales</taxon>
        <taxon>Pleosporales incertae sedis</taxon>
        <taxon>Lojkania</taxon>
    </lineage>
</organism>
<dbReference type="Proteomes" id="UP000800093">
    <property type="component" value="Unassembled WGS sequence"/>
</dbReference>
<dbReference type="AlphaFoldDB" id="A0A9P4MZ96"/>
<feature type="region of interest" description="Disordered" evidence="1">
    <location>
        <begin position="269"/>
        <end position="288"/>
    </location>
</feature>
<feature type="region of interest" description="Disordered" evidence="1">
    <location>
        <begin position="1"/>
        <end position="36"/>
    </location>
</feature>
<accession>A0A9P4MZ96</accession>
<dbReference type="PANTHER" id="PTHR37048:SF2">
    <property type="entry name" value="QUESTIONABLE PROTEIN"/>
    <property type="match status" value="1"/>
</dbReference>
<protein>
    <submittedName>
        <fullName evidence="2">Uncharacterized protein</fullName>
    </submittedName>
</protein>
<proteinExistence type="predicted"/>